<gene>
    <name evidence="2" type="ORF">CBER1_11454</name>
</gene>
<sequence length="221" mass="25409">MAPANKHVQDALSYLLGVNRSNTKLAAHIACQRNPSATLEQVRQWAHKLQYSEVPDDRTWSWQLVDCKPDDHMADEDDETLLREAKQGHWPQELVFRLRLLLTLLLKKTRATDQIEKIQAASMVVLDTRPAIREWEFGPNSISLTTLQGWERERAIVAAYVTYLGFDDDIVTGLIEGDLPTKYSDPTSGEHRKTHTKKKQSLSKHRRFKAHECGQDRKIQV</sequence>
<feature type="region of interest" description="Disordered" evidence="1">
    <location>
        <begin position="182"/>
        <end position="221"/>
    </location>
</feature>
<comment type="caution">
    <text evidence="2">The sequence shown here is derived from an EMBL/GenBank/DDBJ whole genome shotgun (WGS) entry which is preliminary data.</text>
</comment>
<evidence type="ECO:0000313" key="2">
    <source>
        <dbReference type="EMBL" id="PPJ53100.1"/>
    </source>
</evidence>
<dbReference type="EMBL" id="PNEN01001603">
    <property type="protein sequence ID" value="PPJ53100.1"/>
    <property type="molecule type" value="Genomic_DNA"/>
</dbReference>
<feature type="compositionally biased region" description="Basic residues" evidence="1">
    <location>
        <begin position="192"/>
        <end position="209"/>
    </location>
</feature>
<accession>A0A2S6C045</accession>
<evidence type="ECO:0000313" key="3">
    <source>
        <dbReference type="Proteomes" id="UP000237631"/>
    </source>
</evidence>
<name>A0A2S6C045_9PEZI</name>
<dbReference type="Proteomes" id="UP000237631">
    <property type="component" value="Unassembled WGS sequence"/>
</dbReference>
<keyword evidence="3" id="KW-1185">Reference proteome</keyword>
<proteinExistence type="predicted"/>
<evidence type="ECO:0000256" key="1">
    <source>
        <dbReference type="SAM" id="MobiDB-lite"/>
    </source>
</evidence>
<feature type="compositionally biased region" description="Basic and acidic residues" evidence="1">
    <location>
        <begin position="210"/>
        <end position="221"/>
    </location>
</feature>
<protein>
    <submittedName>
        <fullName evidence="2">Uncharacterized protein</fullName>
    </submittedName>
</protein>
<organism evidence="2 3">
    <name type="scientific">Cercospora berteroae</name>
    <dbReference type="NCBI Taxonomy" id="357750"/>
    <lineage>
        <taxon>Eukaryota</taxon>
        <taxon>Fungi</taxon>
        <taxon>Dikarya</taxon>
        <taxon>Ascomycota</taxon>
        <taxon>Pezizomycotina</taxon>
        <taxon>Dothideomycetes</taxon>
        <taxon>Dothideomycetidae</taxon>
        <taxon>Mycosphaerellales</taxon>
        <taxon>Mycosphaerellaceae</taxon>
        <taxon>Cercospora</taxon>
    </lineage>
</organism>
<reference evidence="3" key="1">
    <citation type="journal article" date="2017" name="bioRxiv">
        <title>Conservation of a gene cluster reveals novel cercosporin biosynthetic mechanisms and extends production to the genus Colletotrichum.</title>
        <authorList>
            <person name="de Jonge R."/>
            <person name="Ebert M.K."/>
            <person name="Huitt-Roehl C.R."/>
            <person name="Pal P."/>
            <person name="Suttle J.C."/>
            <person name="Spanner R.E."/>
            <person name="Neubauer J.D."/>
            <person name="Jurick W.M.II."/>
            <person name="Stott K.A."/>
            <person name="Secor G.A."/>
            <person name="Thomma B.P.H.J."/>
            <person name="Van de Peer Y."/>
            <person name="Townsend C.A."/>
            <person name="Bolton M.D."/>
        </authorList>
    </citation>
    <scope>NUCLEOTIDE SEQUENCE [LARGE SCALE GENOMIC DNA]</scope>
    <source>
        <strain evidence="3">CBS538.71</strain>
    </source>
</reference>
<dbReference type="AlphaFoldDB" id="A0A2S6C045"/>
<dbReference type="OrthoDB" id="3440338at2759"/>